<dbReference type="EMBL" id="RQET01000004">
    <property type="protein sequence ID" value="TGK12365.1"/>
    <property type="molecule type" value="Genomic_DNA"/>
</dbReference>
<feature type="domain" description="CRISPR-associated endonuclease Cas9 alpha-helical lobe" evidence="2">
    <location>
        <begin position="46"/>
        <end position="669"/>
    </location>
</feature>
<dbReference type="GO" id="GO:0004519">
    <property type="term" value="F:endonuclease activity"/>
    <property type="evidence" value="ECO:0007669"/>
    <property type="project" value="UniProtKB-KW"/>
</dbReference>
<evidence type="ECO:0000313" key="3">
    <source>
        <dbReference type="EMBL" id="TGK12365.1"/>
    </source>
</evidence>
<accession>A0A4V3JDX2</accession>
<keyword evidence="3" id="KW-0255">Endonuclease</keyword>
<organism evidence="3 4">
    <name type="scientific">Leptospira fletcheri</name>
    <dbReference type="NCBI Taxonomy" id="2484981"/>
    <lineage>
        <taxon>Bacteria</taxon>
        <taxon>Pseudomonadati</taxon>
        <taxon>Spirochaetota</taxon>
        <taxon>Spirochaetia</taxon>
        <taxon>Leptospirales</taxon>
        <taxon>Leptospiraceae</taxon>
        <taxon>Leptospira</taxon>
    </lineage>
</organism>
<keyword evidence="3" id="KW-0378">Hydrolase</keyword>
<dbReference type="SMR" id="A0A4V3JDX2"/>
<keyword evidence="1" id="KW-0175">Coiled coil</keyword>
<dbReference type="OrthoDB" id="9157459at2"/>
<dbReference type="Gene3D" id="1.10.30.50">
    <property type="match status" value="1"/>
</dbReference>
<dbReference type="NCBIfam" id="TIGR03031">
    <property type="entry name" value="cas_csx12"/>
    <property type="match status" value="1"/>
</dbReference>
<dbReference type="Pfam" id="PF21069">
    <property type="entry name" value="Csx12"/>
    <property type="match status" value="1"/>
</dbReference>
<evidence type="ECO:0000256" key="1">
    <source>
        <dbReference type="SAM" id="Coils"/>
    </source>
</evidence>
<feature type="coiled-coil region" evidence="1">
    <location>
        <begin position="747"/>
        <end position="785"/>
    </location>
</feature>
<dbReference type="InterPro" id="IPR013492">
    <property type="entry name" value="CRISPR-assoc_Cas9/Csx12"/>
</dbReference>
<dbReference type="Proteomes" id="UP000298458">
    <property type="component" value="Unassembled WGS sequence"/>
</dbReference>
<comment type="caution">
    <text evidence="3">The sequence shown here is derived from an EMBL/GenBank/DDBJ whole genome shotgun (WGS) entry which is preliminary data.</text>
</comment>
<dbReference type="RefSeq" id="WP_135767763.1">
    <property type="nucleotide sequence ID" value="NZ_RQET01000004.1"/>
</dbReference>
<reference evidence="3" key="1">
    <citation type="journal article" date="2019" name="PLoS Negl. Trop. Dis.">
        <title>Revisiting the worldwide diversity of Leptospira species in the environment.</title>
        <authorList>
            <person name="Vincent A.T."/>
            <person name="Schiettekatte O."/>
            <person name="Bourhy P."/>
            <person name="Veyrier F.J."/>
            <person name="Picardeau M."/>
        </authorList>
    </citation>
    <scope>NUCLEOTIDE SEQUENCE [LARGE SCALE GENOMIC DNA]</scope>
    <source>
        <strain evidence="3">SSW15</strain>
    </source>
</reference>
<evidence type="ECO:0000313" key="4">
    <source>
        <dbReference type="Proteomes" id="UP000298458"/>
    </source>
</evidence>
<evidence type="ECO:0000259" key="2">
    <source>
        <dbReference type="Pfam" id="PF21069"/>
    </source>
</evidence>
<protein>
    <submittedName>
        <fullName evidence="3">Type II-B CRISPR-associated RNA-guided endonuclease Cas9/Csx12</fullName>
    </submittedName>
</protein>
<keyword evidence="4" id="KW-1185">Reference proteome</keyword>
<gene>
    <name evidence="3" type="primary">cas9</name>
    <name evidence="3" type="ORF">EHO60_08935</name>
</gene>
<sequence>MILKSPIAIDLGAKNTGVVYTTYPPHSKPQGIHGATLILDNLKLSQVDRRAKRHQRRNYSRMRLARRLVYLIVRSHYKVPENDLTPEVKVELQSLLTRRGYTFQSVVTESNEHGQTAWAEIEDYFPKMQIQDKSLPIQTILDSFFSSENIRLEYLEPIKEAETKDDKNHLKMIREQKEAFEAEQNNGARHRIRYFEEIEEDLPRKIKLLECLKKNKIDEKRFLNLIQNISNLQIKPLRDYFNDKNMKEKEIWDPKKLHSSIAGWIRVWHADSKDAEKRNIAKKLLSLLENGRLKAIRGNSTYSTLKHIINFLEEVDPKDTIPPYEDQNNRKPPKCQNLWLDPGILDRYFPGWSGSLQKLLAKEEDSPFEQLVTKDFQINETTEEGKSLLTLIKLYSRAHSDKELDVRAIILQRFLDRSANLDPWSIRLQRKASKEIKITGSLTKQELKKASDAYERMKETIGETDAKQFLDLSGHYYREVEDIKKGMWFSPDSDKKHKEIPKSIVHEENDEVSLFYKCDTKTGSKQKNLSSLVGNVLNVRFSAELFRSFLTFWTEKFDGRSSLNSLAKSIEEARLSTDEFGVEYSILLKKIEKGEIDRKSDIFKAYQNTTKSSGRLEQILKEELGFQAISKSYFDNPFSIAQLYNIISVDRSGFSKVCRSCQEENHWRSTLIDTDRGLRAWASKQVSDTGRPFDGQIAMLLDRIALEVVRLKKAEIEQYLKSNPSKIESVEIPLLIEENSFSFRYELAELKKLAKKKREQLGKSVEEFDKRLNTKQDRIKEASREICPYTGKRISKGEIDHILPRSQTQKQFGTVFNAEVNLIYVSREGNQAKGKRDYSLDDLDEKYLKKIFGTKDLTFIKKTISETVDRLVSSRKNSILVFDRLSMEEQDCLRHALFEKPLRPKVFELLSGQLKARVNGTQLYLAKKIRNLLRKDQDLPKIKFPQFSFFEPRGIDLPYMRRELAQKFPNLEKQNPQPTGSHIVDAAMVMAYAVETDSGSLSYGSKSGSERFDSELLSKYLPNDIRFLRIKSKEKTNSRYPHKKPLFKDGVFGERFLPILVLENGLRLGYTLENSLELSPQDSKKFFEVLRSVLLFKRKPVSHDYPALSSFAKKDKRKYIVLPVNKAKALEVVSQKEHSLLASILKSISYTVFRTPVVSFLFDQKKELIPKIRGKKVDWGEKIEKEFRIKIEVKLGDVKITSGFIQYPGKSEWEKLLLSDSLRGAIKNKSLTLKWFDSRENLSKLDGFFKDTSEPKAKHKRRSNHYALSVPKSPSGRFRIRRNSFDDYKIYQLYSVEGNAFNAFEINTETKENPILLDVYKNSNSVTYADKDYIYPTSGETIAFSEYREIVFKPEERKNLLSTGIISLHIAPGTADRRYIRIVISKDFFSKIFKVKDSFWELALNESIPKENIEKLSLILDKIPSEKRPGMPRSDAPKLNVTKIAVNSVELSYTSPSWKSWLSSYNDSI</sequence>
<name>A0A4V3JDX2_9LEPT</name>
<dbReference type="InterPro" id="IPR049465">
    <property type="entry name" value="Cas9_lobe"/>
</dbReference>
<proteinExistence type="predicted"/>
<keyword evidence="3" id="KW-0540">Nuclease</keyword>